<dbReference type="Pfam" id="PF23105">
    <property type="entry name" value="EGF_integrin"/>
    <property type="match status" value="1"/>
</dbReference>
<dbReference type="Ensembl" id="ENSORLT00015010426.1">
    <property type="protein sequence ID" value="ENSORLP00015002758.1"/>
    <property type="gene ID" value="ENSORLG00015003451.1"/>
</dbReference>
<keyword evidence="5" id="KW-1015">Disulfide bond</keyword>
<dbReference type="Gene3D" id="4.10.1240.30">
    <property type="match status" value="1"/>
</dbReference>
<dbReference type="FunFam" id="2.10.25.10:FF:000785">
    <property type="entry name" value="Integrin beta"/>
    <property type="match status" value="1"/>
</dbReference>
<dbReference type="PROSITE" id="PS52047">
    <property type="entry name" value="I_EGF_2"/>
    <property type="match status" value="1"/>
</dbReference>
<protein>
    <recommendedName>
        <fullName evidence="12">Integrin beta subunit tail domain-containing protein</fullName>
    </recommendedName>
</protein>
<reference evidence="10" key="3">
    <citation type="submission" date="2025-08" db="UniProtKB">
        <authorList>
            <consortium name="Ensembl"/>
        </authorList>
    </citation>
    <scope>IDENTIFICATION</scope>
    <source>
        <strain evidence="10">HSOK</strain>
    </source>
</reference>
<name>A0A3P9H540_ORYLA</name>
<accession>A0A3P9H540</accession>
<keyword evidence="4 7" id="KW-1133">Transmembrane helix</keyword>
<dbReference type="Proteomes" id="UP000265200">
    <property type="component" value="Chromosome 21"/>
</dbReference>
<dbReference type="Gene3D" id="2.10.25.10">
    <property type="entry name" value="Laminin"/>
    <property type="match status" value="3"/>
</dbReference>
<dbReference type="Pfam" id="PF08725">
    <property type="entry name" value="Integrin_b_cyt"/>
    <property type="match status" value="1"/>
</dbReference>
<evidence type="ECO:0000256" key="5">
    <source>
        <dbReference type="ARBA" id="ARBA00023157"/>
    </source>
</evidence>
<dbReference type="PRINTS" id="PR01186">
    <property type="entry name" value="INTEGRINB"/>
</dbReference>
<evidence type="ECO:0000256" key="7">
    <source>
        <dbReference type="SAM" id="Phobius"/>
    </source>
</evidence>
<reference evidence="10 11" key="2">
    <citation type="submission" date="2017-04" db="EMBL/GenBank/DDBJ databases">
        <title>CpG methylation of centromeres and impact of large insertions on vertebrate speciation.</title>
        <authorList>
            <person name="Ichikawa K."/>
            <person name="Yoshimura J."/>
            <person name="Morishita S."/>
        </authorList>
    </citation>
    <scope>NUCLEOTIDE SEQUENCE</scope>
    <source>
        <strain evidence="10 11">HSOK</strain>
    </source>
</reference>
<dbReference type="Pfam" id="PF07965">
    <property type="entry name" value="Integrin_B_tail"/>
    <property type="match status" value="1"/>
</dbReference>
<evidence type="ECO:0000256" key="1">
    <source>
        <dbReference type="ARBA" id="ARBA00022536"/>
    </source>
</evidence>
<proteinExistence type="predicted"/>
<feature type="domain" description="Integrin beta subunit tail" evidence="9">
    <location>
        <begin position="173"/>
        <end position="254"/>
    </location>
</feature>
<reference evidence="10" key="4">
    <citation type="submission" date="2025-09" db="UniProtKB">
        <authorList>
            <consortium name="Ensembl"/>
        </authorList>
    </citation>
    <scope>IDENTIFICATION</scope>
    <source>
        <strain evidence="10">HSOK</strain>
    </source>
</reference>
<dbReference type="InterPro" id="IPR014836">
    <property type="entry name" value="Integrin_bsu_cyt_dom"/>
</dbReference>
<dbReference type="FunFam" id="2.10.25.10:FF:000995">
    <property type="entry name" value="Integrin beta"/>
    <property type="match status" value="1"/>
</dbReference>
<keyword evidence="6" id="KW-0325">Glycoprotein</keyword>
<dbReference type="PANTHER" id="PTHR10082:SF15">
    <property type="entry name" value="INTEGRIN BETA-2"/>
    <property type="match status" value="1"/>
</dbReference>
<evidence type="ECO:0008006" key="12">
    <source>
        <dbReference type="Google" id="ProtNLM"/>
    </source>
</evidence>
<reference key="1">
    <citation type="journal article" date="2007" name="Nature">
        <title>The medaka draft genome and insights into vertebrate genome evolution.</title>
        <authorList>
            <person name="Kasahara M."/>
            <person name="Naruse K."/>
            <person name="Sasaki S."/>
            <person name="Nakatani Y."/>
            <person name="Qu W."/>
            <person name="Ahsan B."/>
            <person name="Yamada T."/>
            <person name="Nagayasu Y."/>
            <person name="Doi K."/>
            <person name="Kasai Y."/>
            <person name="Jindo T."/>
            <person name="Kobayashi D."/>
            <person name="Shimada A."/>
            <person name="Toyoda A."/>
            <person name="Kuroki Y."/>
            <person name="Fujiyama A."/>
            <person name="Sasaki T."/>
            <person name="Shimizu A."/>
            <person name="Asakawa S."/>
            <person name="Shimizu N."/>
            <person name="Hashimoto S."/>
            <person name="Yang J."/>
            <person name="Lee Y."/>
            <person name="Matsushima K."/>
            <person name="Sugano S."/>
            <person name="Sakaizumi M."/>
            <person name="Narita T."/>
            <person name="Ohishi K."/>
            <person name="Haga S."/>
            <person name="Ohta F."/>
            <person name="Nomoto H."/>
            <person name="Nogata K."/>
            <person name="Morishita T."/>
            <person name="Endo T."/>
            <person name="Shin-I T."/>
            <person name="Takeda H."/>
            <person name="Morishita S."/>
            <person name="Kohara Y."/>
        </authorList>
    </citation>
    <scope>NUCLEOTIDE SEQUENCE [LARGE SCALE GENOMIC DNA]</scope>
    <source>
        <strain>Hd-rR</strain>
    </source>
</reference>
<keyword evidence="3" id="KW-0677">Repeat</keyword>
<feature type="domain" description="Integrin beta subunit cytoplasmic" evidence="8">
    <location>
        <begin position="278"/>
        <end position="324"/>
    </location>
</feature>
<keyword evidence="7" id="KW-0812">Transmembrane</keyword>
<evidence type="ECO:0000313" key="11">
    <source>
        <dbReference type="Proteomes" id="UP000265200"/>
    </source>
</evidence>
<dbReference type="Gene3D" id="1.20.5.100">
    <property type="entry name" value="Cytochrome c1, transmembrane anchor, C-terminal"/>
    <property type="match status" value="1"/>
</dbReference>
<dbReference type="InterPro" id="IPR057073">
    <property type="entry name" value="EGF_integrin_2"/>
</dbReference>
<evidence type="ECO:0000256" key="2">
    <source>
        <dbReference type="ARBA" id="ARBA00022729"/>
    </source>
</evidence>
<evidence type="ECO:0000313" key="10">
    <source>
        <dbReference type="Ensembl" id="ENSORLP00015002758.1"/>
    </source>
</evidence>
<dbReference type="SUPFAM" id="SSF69687">
    <property type="entry name" value="Integrin beta tail domain"/>
    <property type="match status" value="1"/>
</dbReference>
<dbReference type="SMART" id="SM01242">
    <property type="entry name" value="Integrin_B_tail"/>
    <property type="match status" value="1"/>
</dbReference>
<dbReference type="AlphaFoldDB" id="A0A3P9H540"/>
<dbReference type="PROSITE" id="PS00243">
    <property type="entry name" value="I_EGF_1"/>
    <property type="match status" value="2"/>
</dbReference>
<keyword evidence="1" id="KW-0245">EGF-like domain</keyword>
<dbReference type="SMART" id="SM01241">
    <property type="entry name" value="Integrin_b_cyt"/>
    <property type="match status" value="1"/>
</dbReference>
<dbReference type="InterPro" id="IPR057243">
    <property type="entry name" value="Integrin_I-EGF_CS"/>
</dbReference>
<feature type="transmembrane region" description="Helical" evidence="7">
    <location>
        <begin position="255"/>
        <end position="277"/>
    </location>
</feature>
<dbReference type="PANTHER" id="PTHR10082">
    <property type="entry name" value="INTEGRIN BETA SUBUNIT"/>
    <property type="match status" value="1"/>
</dbReference>
<evidence type="ECO:0000256" key="3">
    <source>
        <dbReference type="ARBA" id="ARBA00022737"/>
    </source>
</evidence>
<dbReference type="InterPro" id="IPR015812">
    <property type="entry name" value="Integrin_bsu"/>
</dbReference>
<evidence type="ECO:0000259" key="9">
    <source>
        <dbReference type="SMART" id="SM01242"/>
    </source>
</evidence>
<dbReference type="InterPro" id="IPR036349">
    <property type="entry name" value="Integrin_bsu_tail_dom_sf"/>
</dbReference>
<evidence type="ECO:0000256" key="6">
    <source>
        <dbReference type="ARBA" id="ARBA00023180"/>
    </source>
</evidence>
<dbReference type="InterPro" id="IPR012896">
    <property type="entry name" value="Integrin_bsu_tail"/>
</dbReference>
<sequence>TYPPTVTATARTTPPHSTNTATVMAESPVAFAGQDTGSTHLLKRCQRDNGTECEGRGDCECGRCRCHASDSGASFYGDFCECDDEHCQKFQNKQCGGHGECKCGKCECEKGFQGSACQCKESNEDCRPREVAHLWGKDDVCYGRGECVCGQCKCNEGYQPPFCEKCLGCSDPCQTQMNCIECLGFQSGDLKMNCAKNCRDLSHTLVESFNVSGKECQQKDSEGCWIKFRLQQQFGVNRYKAEILKHRDCPEPPNVSVTIGASVAGVVLGGILMLVLFKCVQDKIDAKQYKKFEEERQKKSVWSKGESLYVPPTTTVRNPMFSGE</sequence>
<evidence type="ECO:0000259" key="8">
    <source>
        <dbReference type="SMART" id="SM01241"/>
    </source>
</evidence>
<keyword evidence="2" id="KW-0732">Signal</keyword>
<evidence type="ECO:0000256" key="4">
    <source>
        <dbReference type="ARBA" id="ARBA00022989"/>
    </source>
</evidence>
<organism evidence="10 11">
    <name type="scientific">Oryzias latipes</name>
    <name type="common">Japanese rice fish</name>
    <name type="synonym">Japanese killifish</name>
    <dbReference type="NCBI Taxonomy" id="8090"/>
    <lineage>
        <taxon>Eukaryota</taxon>
        <taxon>Metazoa</taxon>
        <taxon>Chordata</taxon>
        <taxon>Craniata</taxon>
        <taxon>Vertebrata</taxon>
        <taxon>Euteleostomi</taxon>
        <taxon>Actinopterygii</taxon>
        <taxon>Neopterygii</taxon>
        <taxon>Teleostei</taxon>
        <taxon>Neoteleostei</taxon>
        <taxon>Acanthomorphata</taxon>
        <taxon>Ovalentaria</taxon>
        <taxon>Atherinomorphae</taxon>
        <taxon>Beloniformes</taxon>
        <taxon>Adrianichthyidae</taxon>
        <taxon>Oryziinae</taxon>
        <taxon>Oryzias</taxon>
    </lineage>
</organism>
<keyword evidence="7" id="KW-0472">Membrane</keyword>
<dbReference type="SUPFAM" id="SSF57196">
    <property type="entry name" value="EGF/Laminin"/>
    <property type="match status" value="2"/>
</dbReference>